<dbReference type="RefSeq" id="WP_091449195.1">
    <property type="nucleotide sequence ID" value="NZ_FMZZ01000002.1"/>
</dbReference>
<keyword evidence="2" id="KW-1185">Reference proteome</keyword>
<protein>
    <submittedName>
        <fullName evidence="1">Uncharacterized protein</fullName>
    </submittedName>
</protein>
<name>A0A1G6MAV4_9PSEU</name>
<organism evidence="1 2">
    <name type="scientific">Actinokineospora iranica</name>
    <dbReference type="NCBI Taxonomy" id="1271860"/>
    <lineage>
        <taxon>Bacteria</taxon>
        <taxon>Bacillati</taxon>
        <taxon>Actinomycetota</taxon>
        <taxon>Actinomycetes</taxon>
        <taxon>Pseudonocardiales</taxon>
        <taxon>Pseudonocardiaceae</taxon>
        <taxon>Actinokineospora</taxon>
    </lineage>
</organism>
<reference evidence="2" key="1">
    <citation type="submission" date="2016-10" db="EMBL/GenBank/DDBJ databases">
        <authorList>
            <person name="Varghese N."/>
            <person name="Submissions S."/>
        </authorList>
    </citation>
    <scope>NUCLEOTIDE SEQUENCE [LARGE SCALE GENOMIC DNA]</scope>
    <source>
        <strain evidence="2">IBRC-M 10403</strain>
    </source>
</reference>
<accession>A0A1G6MAV4</accession>
<dbReference type="AlphaFoldDB" id="A0A1G6MAV4"/>
<dbReference type="EMBL" id="FMZZ01000002">
    <property type="protein sequence ID" value="SDC52643.1"/>
    <property type="molecule type" value="Genomic_DNA"/>
</dbReference>
<proteinExistence type="predicted"/>
<gene>
    <name evidence="1" type="ORF">SAMN05216174_102457</name>
</gene>
<dbReference type="Proteomes" id="UP000199501">
    <property type="component" value="Unassembled WGS sequence"/>
</dbReference>
<sequence>MSETLPFLVTLDDEQATGGDKGILGKRDEPKVRPIPMAVLKENLRAPSAACGSCSTKSADGEGATIGHRIEKKFIREADPARPCCVT</sequence>
<evidence type="ECO:0000313" key="1">
    <source>
        <dbReference type="EMBL" id="SDC52643.1"/>
    </source>
</evidence>
<evidence type="ECO:0000313" key="2">
    <source>
        <dbReference type="Proteomes" id="UP000199501"/>
    </source>
</evidence>